<dbReference type="RefSeq" id="WP_072771523.1">
    <property type="nucleotide sequence ID" value="NZ_FRDN01000004.1"/>
</dbReference>
<dbReference type="InterPro" id="IPR017871">
    <property type="entry name" value="ABC_transporter-like_CS"/>
</dbReference>
<dbReference type="Proteomes" id="UP000184010">
    <property type="component" value="Unassembled WGS sequence"/>
</dbReference>
<evidence type="ECO:0000256" key="2">
    <source>
        <dbReference type="ARBA" id="ARBA00022448"/>
    </source>
</evidence>
<dbReference type="AlphaFoldDB" id="A0A1M7SJW0"/>
<evidence type="ECO:0000256" key="3">
    <source>
        <dbReference type="ARBA" id="ARBA00022741"/>
    </source>
</evidence>
<comment type="similarity">
    <text evidence="1">Belongs to the ABC transporter superfamily.</text>
</comment>
<evidence type="ECO:0000259" key="5">
    <source>
        <dbReference type="PROSITE" id="PS50893"/>
    </source>
</evidence>
<dbReference type="Gene3D" id="3.40.50.300">
    <property type="entry name" value="P-loop containing nucleotide triphosphate hydrolases"/>
    <property type="match status" value="1"/>
</dbReference>
<evidence type="ECO:0000313" key="6">
    <source>
        <dbReference type="EMBL" id="SHN58734.1"/>
    </source>
</evidence>
<dbReference type="Pfam" id="PF00005">
    <property type="entry name" value="ABC_tran"/>
    <property type="match status" value="1"/>
</dbReference>
<keyword evidence="2" id="KW-0813">Transport</keyword>
<accession>A0A1M7SJW0</accession>
<dbReference type="GO" id="GO:0016887">
    <property type="term" value="F:ATP hydrolysis activity"/>
    <property type="evidence" value="ECO:0007669"/>
    <property type="project" value="InterPro"/>
</dbReference>
<dbReference type="PROSITE" id="PS50893">
    <property type="entry name" value="ABC_TRANSPORTER_2"/>
    <property type="match status" value="1"/>
</dbReference>
<dbReference type="EMBL" id="FRDN01000004">
    <property type="protein sequence ID" value="SHN58734.1"/>
    <property type="molecule type" value="Genomic_DNA"/>
</dbReference>
<dbReference type="PANTHER" id="PTHR43776">
    <property type="entry name" value="TRANSPORT ATP-BINDING PROTEIN"/>
    <property type="match status" value="1"/>
</dbReference>
<proteinExistence type="inferred from homology"/>
<keyword evidence="3" id="KW-0547">Nucleotide-binding</keyword>
<dbReference type="PROSITE" id="PS00211">
    <property type="entry name" value="ABC_TRANSPORTER_1"/>
    <property type="match status" value="1"/>
</dbReference>
<keyword evidence="7" id="KW-1185">Reference proteome</keyword>
<reference evidence="7" key="1">
    <citation type="submission" date="2016-12" db="EMBL/GenBank/DDBJ databases">
        <authorList>
            <person name="Varghese N."/>
            <person name="Submissions S."/>
        </authorList>
    </citation>
    <scope>NUCLEOTIDE SEQUENCE [LARGE SCALE GENOMIC DNA]</scope>
    <source>
        <strain evidence="7">DSM 11544</strain>
    </source>
</reference>
<dbReference type="GO" id="GO:0005524">
    <property type="term" value="F:ATP binding"/>
    <property type="evidence" value="ECO:0007669"/>
    <property type="project" value="UniProtKB-KW"/>
</dbReference>
<dbReference type="SUPFAM" id="SSF52540">
    <property type="entry name" value="P-loop containing nucleoside triphosphate hydrolases"/>
    <property type="match status" value="1"/>
</dbReference>
<keyword evidence="4 6" id="KW-0067">ATP-binding</keyword>
<dbReference type="STRING" id="1121395.SAMN02745215_00968"/>
<organism evidence="6 7">
    <name type="scientific">Desulfitobacterium chlororespirans DSM 11544</name>
    <dbReference type="NCBI Taxonomy" id="1121395"/>
    <lineage>
        <taxon>Bacteria</taxon>
        <taxon>Bacillati</taxon>
        <taxon>Bacillota</taxon>
        <taxon>Clostridia</taxon>
        <taxon>Eubacteriales</taxon>
        <taxon>Desulfitobacteriaceae</taxon>
        <taxon>Desulfitobacterium</taxon>
    </lineage>
</organism>
<dbReference type="SMART" id="SM00382">
    <property type="entry name" value="AAA"/>
    <property type="match status" value="1"/>
</dbReference>
<name>A0A1M7SJW0_9FIRM</name>
<dbReference type="PANTHER" id="PTHR43776:SF7">
    <property type="entry name" value="D,D-DIPEPTIDE TRANSPORT ATP-BINDING PROTEIN DDPF-RELATED"/>
    <property type="match status" value="1"/>
</dbReference>
<dbReference type="InterPro" id="IPR027417">
    <property type="entry name" value="P-loop_NTPase"/>
</dbReference>
<evidence type="ECO:0000313" key="7">
    <source>
        <dbReference type="Proteomes" id="UP000184010"/>
    </source>
</evidence>
<evidence type="ECO:0000256" key="4">
    <source>
        <dbReference type="ARBA" id="ARBA00022840"/>
    </source>
</evidence>
<dbReference type="InterPro" id="IPR003593">
    <property type="entry name" value="AAA+_ATPase"/>
</dbReference>
<protein>
    <submittedName>
        <fullName evidence="6">Nickel transport system ATP-binding protein</fullName>
    </submittedName>
</protein>
<dbReference type="InterPro" id="IPR050319">
    <property type="entry name" value="ABC_transp_ATP-bind"/>
</dbReference>
<dbReference type="GO" id="GO:0055085">
    <property type="term" value="P:transmembrane transport"/>
    <property type="evidence" value="ECO:0007669"/>
    <property type="project" value="UniProtKB-ARBA"/>
</dbReference>
<feature type="domain" description="ABC transporter" evidence="5">
    <location>
        <begin position="2"/>
        <end position="247"/>
    </location>
</feature>
<dbReference type="CDD" id="cd03257">
    <property type="entry name" value="ABC_NikE_OppD_transporters"/>
    <property type="match status" value="1"/>
</dbReference>
<gene>
    <name evidence="6" type="ORF">SAMN02745215_00968</name>
</gene>
<sequence>MLKVEGVSKSYGSGLWGGPRSQVLNNITFTLEQGEWAALIGESGCGKSTLARLILGLEERDGGKITCSGLAVANKPRHRKALYRLLQPVFQNSAGCLNPRMRIKECLLEPLRNFESIGAGAEQKEAEKLLAMVELPPHILRHYPHELSGGQQRRVCIARALSIKPRFLIMDEALAGIDATITGSILMLLKALQRDVGCGCLFITHDLGMALYMAPKILVMRGGQIVETVPIARSAGDFVHPYSKQLFRSSTLSCLKK</sequence>
<dbReference type="InterPro" id="IPR003439">
    <property type="entry name" value="ABC_transporter-like_ATP-bd"/>
</dbReference>
<evidence type="ECO:0000256" key="1">
    <source>
        <dbReference type="ARBA" id="ARBA00005417"/>
    </source>
</evidence>